<feature type="compositionally biased region" description="Basic and acidic residues" evidence="6">
    <location>
        <begin position="35"/>
        <end position="45"/>
    </location>
</feature>
<dbReference type="InterPro" id="IPR005124">
    <property type="entry name" value="V-ATPase_G"/>
</dbReference>
<dbReference type="PANTHER" id="PTHR12713">
    <property type="entry name" value="VACUOLAR ATP SYNTHASE SUBUNIT G"/>
    <property type="match status" value="1"/>
</dbReference>
<feature type="region of interest" description="Disordered" evidence="6">
    <location>
        <begin position="23"/>
        <end position="45"/>
    </location>
</feature>
<keyword evidence="4 5" id="KW-0406">Ion transport</keyword>
<dbReference type="Pfam" id="PF03179">
    <property type="entry name" value="V-ATPase_G"/>
    <property type="match status" value="1"/>
</dbReference>
<comment type="similarity">
    <text evidence="1 5">Belongs to the V-ATPase G subunit family.</text>
</comment>
<dbReference type="GO" id="GO:0097401">
    <property type="term" value="P:synaptic vesicle lumen acidification"/>
    <property type="evidence" value="ECO:0007669"/>
    <property type="project" value="TreeGrafter"/>
</dbReference>
<protein>
    <recommendedName>
        <fullName evidence="5">V-type proton ATPase subunit G</fullName>
    </recommendedName>
</protein>
<keyword evidence="2 5" id="KW-0813">Transport</keyword>
<sequence>MASQTAGIQQLLAAEKKAAEKINEARKRKAKRLKQANDEAKAEIEKCRQDRERQFREYETKHLGSKDDIQQRIENDTRQNLERMQQSVNVNKEKVIQQLLELVCDVQPKIHHNLRK</sequence>
<dbReference type="AlphaFoldDB" id="D9ZDB2"/>
<name>D9ZDB2_9BILA</name>
<comment type="function">
    <text evidence="5">Subunit of the V1 complex of vacuolar(H+)-ATPase (V-ATPase), a multisubunit enzyme composed of a peripheral complex (V1) that hydrolyzes ATP and a membrane integral complex (V0) that translocates protons. V-ATPase is responsible for acidifying and maintaining the pH of intracellular compartments and in some cell types, is targeted to the plasma membrane, where it is responsible for acidifying the extracellular environment.</text>
</comment>
<dbReference type="EMBL" id="GU936299">
    <property type="protein sequence ID" value="ADK34014.1"/>
    <property type="molecule type" value="Genomic_DNA"/>
</dbReference>
<evidence type="ECO:0000256" key="4">
    <source>
        <dbReference type="ARBA" id="ARBA00023065"/>
    </source>
</evidence>
<dbReference type="NCBIfam" id="TIGR01147">
    <property type="entry name" value="V_ATP_synt_G"/>
    <property type="match status" value="1"/>
</dbReference>
<dbReference type="PANTHER" id="PTHR12713:SF11">
    <property type="entry name" value="V-TYPE PROTON ATPASE SUBUNIT G"/>
    <property type="match status" value="1"/>
</dbReference>
<evidence type="ECO:0000256" key="2">
    <source>
        <dbReference type="ARBA" id="ARBA00022448"/>
    </source>
</evidence>
<proteinExistence type="evidence at transcript level"/>
<dbReference type="FunFam" id="1.20.5.2950:FF:000001">
    <property type="entry name" value="V-type proton ATPase subunit G"/>
    <property type="match status" value="1"/>
</dbReference>
<evidence type="ECO:0000313" key="7">
    <source>
        <dbReference type="EMBL" id="ADK34013.2"/>
    </source>
</evidence>
<evidence type="ECO:0000256" key="5">
    <source>
        <dbReference type="RuleBase" id="RU364019"/>
    </source>
</evidence>
<evidence type="ECO:0000256" key="1">
    <source>
        <dbReference type="ARBA" id="ARBA00010066"/>
    </source>
</evidence>
<dbReference type="GO" id="GO:0016887">
    <property type="term" value="F:ATP hydrolysis activity"/>
    <property type="evidence" value="ECO:0007669"/>
    <property type="project" value="TreeGrafter"/>
</dbReference>
<evidence type="ECO:0000256" key="6">
    <source>
        <dbReference type="SAM" id="MobiDB-lite"/>
    </source>
</evidence>
<organism evidence="7">
    <name type="scientific">Prionchulus punctatus</name>
    <dbReference type="NCBI Taxonomy" id="293874"/>
    <lineage>
        <taxon>Eukaryota</taxon>
        <taxon>Metazoa</taxon>
        <taxon>Ecdysozoa</taxon>
        <taxon>Nematoda</taxon>
        <taxon>Enoplea</taxon>
        <taxon>Dorylaimia</taxon>
        <taxon>Mononchida</taxon>
        <taxon>Mononchina</taxon>
        <taxon>Mononchoidea</taxon>
        <taxon>Mononchidae</taxon>
        <taxon>Prionchulinae</taxon>
        <taxon>Prionchulus</taxon>
    </lineage>
</organism>
<reference evidence="7" key="1">
    <citation type="journal article" date="2010" name="RNA">
        <title>SL2-like spliced leader RNAs in the basal nematode Prionchulus punctatus: New insight into the evolution of nematode SL2 RNAs.</title>
        <authorList>
            <person name="Harrison N."/>
            <person name="Kalbfleisch A."/>
            <person name="Connolly B."/>
            <person name="Pettitt J."/>
            <person name="Muller B."/>
        </authorList>
    </citation>
    <scope>NUCLEOTIDE SEQUENCE</scope>
</reference>
<dbReference type="GO" id="GO:0000221">
    <property type="term" value="C:vacuolar proton-transporting V-type ATPase, V1 domain"/>
    <property type="evidence" value="ECO:0007669"/>
    <property type="project" value="TreeGrafter"/>
</dbReference>
<keyword evidence="3 5" id="KW-0375">Hydrogen ion transport</keyword>
<dbReference type="GO" id="GO:0046961">
    <property type="term" value="F:proton-transporting ATPase activity, rotational mechanism"/>
    <property type="evidence" value="ECO:0007669"/>
    <property type="project" value="InterPro"/>
</dbReference>
<accession>D9ZDB2</accession>
<comment type="subunit">
    <text evidence="5">V-ATPase is a heteromultimeric enzyme made up of two complexes: the ATP-hydrolytic V1 complex and the proton translocation V0 complex.</text>
</comment>
<evidence type="ECO:0000256" key="3">
    <source>
        <dbReference type="ARBA" id="ARBA00022781"/>
    </source>
</evidence>
<dbReference type="Gene3D" id="1.20.5.2950">
    <property type="match status" value="1"/>
</dbReference>
<dbReference type="GO" id="GO:0098793">
    <property type="term" value="C:presynapse"/>
    <property type="evidence" value="ECO:0007669"/>
    <property type="project" value="GOC"/>
</dbReference>
<dbReference type="EMBL" id="GU936298">
    <property type="protein sequence ID" value="ADK34013.2"/>
    <property type="molecule type" value="mRNA"/>
</dbReference>